<dbReference type="InterPro" id="IPR036425">
    <property type="entry name" value="MoaB/Mog-like_dom_sf"/>
</dbReference>
<keyword evidence="3" id="KW-1185">Reference proteome</keyword>
<evidence type="ECO:0000313" key="4">
    <source>
        <dbReference type="Proteomes" id="UP000251571"/>
    </source>
</evidence>
<accession>A0A2Y9AQG6</accession>
<protein>
    <submittedName>
        <fullName evidence="2">Molybdenum cofactor cytidylyltransferase</fullName>
    </submittedName>
</protein>
<dbReference type="GO" id="GO:0016779">
    <property type="term" value="F:nucleotidyltransferase activity"/>
    <property type="evidence" value="ECO:0007669"/>
    <property type="project" value="UniProtKB-KW"/>
</dbReference>
<organism evidence="2 4">
    <name type="scientific">Jannaschia seohaensis</name>
    <dbReference type="NCBI Taxonomy" id="475081"/>
    <lineage>
        <taxon>Bacteria</taxon>
        <taxon>Pseudomonadati</taxon>
        <taxon>Pseudomonadota</taxon>
        <taxon>Alphaproteobacteria</taxon>
        <taxon>Rhodobacterales</taxon>
        <taxon>Roseobacteraceae</taxon>
        <taxon>Jannaschia</taxon>
    </lineage>
</organism>
<dbReference type="SUPFAM" id="SSF53218">
    <property type="entry name" value="Molybdenum cofactor biosynthesis proteins"/>
    <property type="match status" value="1"/>
</dbReference>
<dbReference type="Proteomes" id="UP000245839">
    <property type="component" value="Unassembled WGS sequence"/>
</dbReference>
<dbReference type="EMBL" id="QGDJ01000005">
    <property type="protein sequence ID" value="PWJ18099.1"/>
    <property type="molecule type" value="Genomic_DNA"/>
</dbReference>
<evidence type="ECO:0000313" key="2">
    <source>
        <dbReference type="EMBL" id="SSA46624.1"/>
    </source>
</evidence>
<dbReference type="UniPathway" id="UPA00344"/>
<reference evidence="2 4" key="1">
    <citation type="submission" date="2016-10" db="EMBL/GenBank/DDBJ databases">
        <authorList>
            <person name="Cai Z."/>
        </authorList>
    </citation>
    <scope>NUCLEOTIDE SEQUENCE [LARGE SCALE GENOMIC DNA]</scope>
    <source>
        <strain evidence="2 4">DSM 25227</strain>
    </source>
</reference>
<dbReference type="RefSeq" id="WP_109564591.1">
    <property type="nucleotide sequence ID" value="NZ_QGDJ01000005.1"/>
</dbReference>
<gene>
    <name evidence="1" type="ORF">BCF38_10586</name>
    <name evidence="2" type="ORF">SAMN05421539_10586</name>
</gene>
<dbReference type="Proteomes" id="UP000251571">
    <property type="component" value="Unassembled WGS sequence"/>
</dbReference>
<dbReference type="Gene3D" id="3.40.980.10">
    <property type="entry name" value="MoaB/Mog-like domain"/>
    <property type="match status" value="1"/>
</dbReference>
<name>A0A2Y9AQG6_9RHOB</name>
<keyword evidence="2" id="KW-0548">Nucleotidyltransferase</keyword>
<sequence>MRFGPVPVAEAEGHVLAHAAEGRPGDGRIPKGTVLTADHIGALIAAGRSEVIVARLDPGDVDEDAAADRFALAIAGPGLEPSAAGTGRVNLRARGSGIVAIDTAAIDAANRVDPGITVATVPSWQRLPEGGLAATIKIIPFAVPGDALDAACAQAAGAMTLLGPALASATLIETRLGAEPLPDKGRRAMAARLDRFGVALSERVTVPHAARDISEALRAAPGELLLILTASATSDVRDVAPEGVRGAGGCVIHYGMPVDPGNLLFLGMLGDRPVIGLPGCARSPALNGADWVLERVICGQSPCEIDIPAMGVGGLLKEIPTRPQPRERRR</sequence>
<dbReference type="OrthoDB" id="9779263at2"/>
<evidence type="ECO:0000313" key="1">
    <source>
        <dbReference type="EMBL" id="PWJ18099.1"/>
    </source>
</evidence>
<dbReference type="AlphaFoldDB" id="A0A2Y9AQG6"/>
<proteinExistence type="predicted"/>
<keyword evidence="2" id="KW-0808">Transferase</keyword>
<dbReference type="EMBL" id="UETC01000005">
    <property type="protein sequence ID" value="SSA46624.1"/>
    <property type="molecule type" value="Genomic_DNA"/>
</dbReference>
<dbReference type="CDD" id="cd03522">
    <property type="entry name" value="MoeA_like"/>
    <property type="match status" value="1"/>
</dbReference>
<reference evidence="1 3" key="2">
    <citation type="submission" date="2018-03" db="EMBL/GenBank/DDBJ databases">
        <title>Genomic Encyclopedia of Archaeal and Bacterial Type Strains, Phase II (KMG-II): from individual species to whole genera.</title>
        <authorList>
            <person name="Goeker M."/>
        </authorList>
    </citation>
    <scope>NUCLEOTIDE SEQUENCE [LARGE SCALE GENOMIC DNA]</scope>
    <source>
        <strain evidence="1 3">DSM 25227</strain>
    </source>
</reference>
<evidence type="ECO:0000313" key="3">
    <source>
        <dbReference type="Proteomes" id="UP000245839"/>
    </source>
</evidence>